<evidence type="ECO:0008006" key="2">
    <source>
        <dbReference type="Google" id="ProtNLM"/>
    </source>
</evidence>
<name>A0A0F9IL13_9ZZZZ</name>
<dbReference type="EMBL" id="LAZR01013757">
    <property type="protein sequence ID" value="KKM20484.1"/>
    <property type="molecule type" value="Genomic_DNA"/>
</dbReference>
<dbReference type="Gene3D" id="3.40.50.450">
    <property type="match status" value="1"/>
</dbReference>
<reference evidence="1" key="1">
    <citation type="journal article" date="2015" name="Nature">
        <title>Complex archaea that bridge the gap between prokaryotes and eukaryotes.</title>
        <authorList>
            <person name="Spang A."/>
            <person name="Saw J.H."/>
            <person name="Jorgensen S.L."/>
            <person name="Zaremba-Niedzwiedzka K."/>
            <person name="Martijn J."/>
            <person name="Lind A.E."/>
            <person name="van Eijk R."/>
            <person name="Schleper C."/>
            <person name="Guy L."/>
            <person name="Ettema T.J."/>
        </authorList>
    </citation>
    <scope>NUCLEOTIDE SEQUENCE</scope>
</reference>
<gene>
    <name evidence="1" type="ORF">LCGC14_1644990</name>
</gene>
<proteinExistence type="predicted"/>
<protein>
    <recommendedName>
        <fullName evidence="2">Nucleoside 2-deoxyribosyltransferase</fullName>
    </recommendedName>
</protein>
<comment type="caution">
    <text evidence="1">The sequence shown here is derived from an EMBL/GenBank/DDBJ whole genome shotgun (WGS) entry which is preliminary data.</text>
</comment>
<sequence length="137" mass="15799">MLQNKKAYMSHSIRGRLGTDATPESMAANNRLAHEAAVLMRCVLPEVHLYVPGENDLLISILYQDGRLKEEDILWGDCEIIRDCDILFAWSPDDFISTGMQIEITFAREHNIPVYIIHDVEALQTWKPEILKYLEKK</sequence>
<organism evidence="1">
    <name type="scientific">marine sediment metagenome</name>
    <dbReference type="NCBI Taxonomy" id="412755"/>
    <lineage>
        <taxon>unclassified sequences</taxon>
        <taxon>metagenomes</taxon>
        <taxon>ecological metagenomes</taxon>
    </lineage>
</organism>
<dbReference type="AlphaFoldDB" id="A0A0F9IL13"/>
<dbReference type="SUPFAM" id="SSF52309">
    <property type="entry name" value="N-(deoxy)ribosyltransferase-like"/>
    <property type="match status" value="1"/>
</dbReference>
<accession>A0A0F9IL13</accession>
<evidence type="ECO:0000313" key="1">
    <source>
        <dbReference type="EMBL" id="KKM20484.1"/>
    </source>
</evidence>